<evidence type="ECO:0000259" key="7">
    <source>
        <dbReference type="PROSITE" id="PS51005"/>
    </source>
</evidence>
<dbReference type="AlphaFoldDB" id="A0A978VEJ7"/>
<dbReference type="PANTHER" id="PTHR31989">
    <property type="entry name" value="NAC DOMAIN-CONTAINING PROTEIN 82-RELATED"/>
    <property type="match status" value="1"/>
</dbReference>
<dbReference type="Gene3D" id="2.170.150.80">
    <property type="entry name" value="NAC domain"/>
    <property type="match status" value="1"/>
</dbReference>
<comment type="caution">
    <text evidence="8">The sequence shown here is derived from an EMBL/GenBank/DDBJ whole genome shotgun (WGS) entry which is preliminary data.</text>
</comment>
<dbReference type="GO" id="GO:0006355">
    <property type="term" value="P:regulation of DNA-templated transcription"/>
    <property type="evidence" value="ECO:0007669"/>
    <property type="project" value="InterPro"/>
</dbReference>
<evidence type="ECO:0000313" key="8">
    <source>
        <dbReference type="EMBL" id="KAH7528786.1"/>
    </source>
</evidence>
<dbReference type="EMBL" id="JAEACU010000005">
    <property type="protein sequence ID" value="KAH7528786.1"/>
    <property type="molecule type" value="Genomic_DNA"/>
</dbReference>
<dbReference type="Proteomes" id="UP000813462">
    <property type="component" value="Unassembled WGS sequence"/>
</dbReference>
<feature type="region of interest" description="Disordered" evidence="6">
    <location>
        <begin position="146"/>
        <end position="176"/>
    </location>
</feature>
<comment type="subcellular location">
    <subcellularLocation>
        <location evidence="1">Nucleus</location>
    </subcellularLocation>
</comment>
<evidence type="ECO:0000256" key="5">
    <source>
        <dbReference type="ARBA" id="ARBA00023242"/>
    </source>
</evidence>
<dbReference type="PROSITE" id="PS51005">
    <property type="entry name" value="NAC"/>
    <property type="match status" value="1"/>
</dbReference>
<evidence type="ECO:0000256" key="4">
    <source>
        <dbReference type="ARBA" id="ARBA00023163"/>
    </source>
</evidence>
<proteinExistence type="predicted"/>
<name>A0A978VEJ7_ZIZJJ</name>
<evidence type="ECO:0000256" key="6">
    <source>
        <dbReference type="SAM" id="MobiDB-lite"/>
    </source>
</evidence>
<sequence>MHSSSIELPVGYVFSPSDQELVEFFRDKIEGRMDSQALIFEHDLYGNQEPWHIWNRFRGDDDHHNRRCGGEDLYFFEFEHQRLKDYSQVKRHFRYENNECPEHDGAWIMHEFSLYHHDDEKTTTSFNSDDQLVVCRIRKKYDQAAGDKKNKKRNKFDHDHLEPTAVHSSKKMRLSDHSDIHDQVDDQAMRRHGNEVIADIEKFLFSDQELDEGTMINNIKSTDYFKYNQQLKETMLDEGNTINTTSTTLPTLPIVDHYHDDHVMEIVEEEDFQKNEFLGNMNLSSWDTFIWKSSIFWYWILNSSYV</sequence>
<protein>
    <recommendedName>
        <fullName evidence="7">NAC domain-containing protein</fullName>
    </recommendedName>
</protein>
<feature type="domain" description="NAC" evidence="7">
    <location>
        <begin position="8"/>
        <end position="140"/>
    </location>
</feature>
<keyword evidence="3" id="KW-0238">DNA-binding</keyword>
<reference evidence="8" key="1">
    <citation type="journal article" date="2021" name="Front. Plant Sci.">
        <title>Chromosome-Scale Genome Assembly for Chinese Sour Jujube and Insights Into Its Genome Evolution and Domestication Signature.</title>
        <authorList>
            <person name="Shen L.-Y."/>
            <person name="Luo H."/>
            <person name="Wang X.-L."/>
            <person name="Wang X.-M."/>
            <person name="Qiu X.-J."/>
            <person name="Liu H."/>
            <person name="Zhou S.-S."/>
            <person name="Jia K.-H."/>
            <person name="Nie S."/>
            <person name="Bao Y.-T."/>
            <person name="Zhang R.-G."/>
            <person name="Yun Q.-Z."/>
            <person name="Chai Y.-H."/>
            <person name="Lu J.-Y."/>
            <person name="Li Y."/>
            <person name="Zhao S.-W."/>
            <person name="Mao J.-F."/>
            <person name="Jia S.-G."/>
            <person name="Mao Y.-M."/>
        </authorList>
    </citation>
    <scope>NUCLEOTIDE SEQUENCE</scope>
    <source>
        <strain evidence="8">AT0</strain>
        <tissue evidence="8">Leaf</tissue>
    </source>
</reference>
<dbReference type="GO" id="GO:0003677">
    <property type="term" value="F:DNA binding"/>
    <property type="evidence" value="ECO:0007669"/>
    <property type="project" value="UniProtKB-KW"/>
</dbReference>
<gene>
    <name evidence="8" type="ORF">FEM48_Zijuj05G0109300</name>
</gene>
<dbReference type="GO" id="GO:0005634">
    <property type="term" value="C:nucleus"/>
    <property type="evidence" value="ECO:0007669"/>
    <property type="project" value="UniProtKB-SubCell"/>
</dbReference>
<evidence type="ECO:0000256" key="1">
    <source>
        <dbReference type="ARBA" id="ARBA00004123"/>
    </source>
</evidence>
<evidence type="ECO:0000256" key="2">
    <source>
        <dbReference type="ARBA" id="ARBA00023015"/>
    </source>
</evidence>
<keyword evidence="4" id="KW-0804">Transcription</keyword>
<keyword evidence="5" id="KW-0539">Nucleus</keyword>
<dbReference type="InterPro" id="IPR036093">
    <property type="entry name" value="NAC_dom_sf"/>
</dbReference>
<accession>A0A978VEJ7</accession>
<dbReference type="InterPro" id="IPR003441">
    <property type="entry name" value="NAC-dom"/>
</dbReference>
<evidence type="ECO:0000256" key="3">
    <source>
        <dbReference type="ARBA" id="ARBA00023125"/>
    </source>
</evidence>
<keyword evidence="2" id="KW-0805">Transcription regulation</keyword>
<organism evidence="8 9">
    <name type="scientific">Ziziphus jujuba var. spinosa</name>
    <dbReference type="NCBI Taxonomy" id="714518"/>
    <lineage>
        <taxon>Eukaryota</taxon>
        <taxon>Viridiplantae</taxon>
        <taxon>Streptophyta</taxon>
        <taxon>Embryophyta</taxon>
        <taxon>Tracheophyta</taxon>
        <taxon>Spermatophyta</taxon>
        <taxon>Magnoliopsida</taxon>
        <taxon>eudicotyledons</taxon>
        <taxon>Gunneridae</taxon>
        <taxon>Pentapetalae</taxon>
        <taxon>rosids</taxon>
        <taxon>fabids</taxon>
        <taxon>Rosales</taxon>
        <taxon>Rhamnaceae</taxon>
        <taxon>Paliureae</taxon>
        <taxon>Ziziphus</taxon>
    </lineage>
</organism>
<dbReference type="SUPFAM" id="SSF101941">
    <property type="entry name" value="NAC domain"/>
    <property type="match status" value="1"/>
</dbReference>
<dbReference type="Pfam" id="PF02365">
    <property type="entry name" value="NAM"/>
    <property type="match status" value="1"/>
</dbReference>
<evidence type="ECO:0000313" key="9">
    <source>
        <dbReference type="Proteomes" id="UP000813462"/>
    </source>
</evidence>